<protein>
    <submittedName>
        <fullName evidence="2">Acyl-protein synthetase</fullName>
    </submittedName>
</protein>
<dbReference type="Pfam" id="PF04443">
    <property type="entry name" value="LuxE"/>
    <property type="match status" value="1"/>
</dbReference>
<dbReference type="InterPro" id="IPR042099">
    <property type="entry name" value="ANL_N_sf"/>
</dbReference>
<proteinExistence type="predicted"/>
<reference evidence="3" key="1">
    <citation type="journal article" date="2019" name="Int. J. Syst. Evol. Microbiol.">
        <title>The Global Catalogue of Microorganisms (GCM) 10K type strain sequencing project: providing services to taxonomists for standard genome sequencing and annotation.</title>
        <authorList>
            <consortium name="The Broad Institute Genomics Platform"/>
            <consortium name="The Broad Institute Genome Sequencing Center for Infectious Disease"/>
            <person name="Wu L."/>
            <person name="Ma J."/>
        </authorList>
    </citation>
    <scope>NUCLEOTIDE SEQUENCE [LARGE SCALE GENOMIC DNA]</scope>
    <source>
        <strain evidence="3">KCTC 52449</strain>
    </source>
</reference>
<accession>A0ABV7JQU3</accession>
<dbReference type="Proteomes" id="UP001595477">
    <property type="component" value="Unassembled WGS sequence"/>
</dbReference>
<evidence type="ECO:0000259" key="1">
    <source>
        <dbReference type="Pfam" id="PF04443"/>
    </source>
</evidence>
<sequence>MFSYPPDLFDLPVYGLASAQKQAMLDELLQSLSAHHYAHCQAYRQLVDCNPFDFSSAPSPGQLPVATRLFKDLELASIEQTEVFRQMRSSGTSGQASKITLDGPSAKRQSQVLVKILQSWLGKQRRPMLLIDAPSTVKKAGAMTARAAGLQGLSFFGRHHCYALDDEMQLDVDKVQAFFTEHGEQPVLIFGFTFIVWQQFIQAMISQGLTVNLTNAILIHGGGWKKMQEQAVTDEQFKTAIRQTLGNVSVHDYYGMVEQTGTIYMQCEHGHLHTPVWSDVLIRDPADLSVLENGVTGLIQVNSVLPTSYPGHCLLTEDLGTIIGEDDCACGRLGKYFKVHGRVPKAQVKGCSDTFV</sequence>
<gene>
    <name evidence="2" type="ORF">ACFOEW_00710</name>
</gene>
<keyword evidence="3" id="KW-1185">Reference proteome</keyword>
<evidence type="ECO:0000313" key="3">
    <source>
        <dbReference type="Proteomes" id="UP001595477"/>
    </source>
</evidence>
<dbReference type="Gene3D" id="3.40.50.12780">
    <property type="entry name" value="N-terminal domain of ligase-like"/>
    <property type="match status" value="1"/>
</dbReference>
<comment type="caution">
    <text evidence="2">The sequence shown here is derived from an EMBL/GenBank/DDBJ whole genome shotgun (WGS) entry which is preliminary data.</text>
</comment>
<dbReference type="InterPro" id="IPR007534">
    <property type="entry name" value="LuxE"/>
</dbReference>
<dbReference type="RefSeq" id="WP_241155752.1">
    <property type="nucleotide sequence ID" value="NZ_JBHRSX010000005.1"/>
</dbReference>
<organism evidence="2 3">
    <name type="scientific">Alteromonas oceani</name>
    <dbReference type="NCBI Taxonomy" id="2071609"/>
    <lineage>
        <taxon>Bacteria</taxon>
        <taxon>Pseudomonadati</taxon>
        <taxon>Pseudomonadota</taxon>
        <taxon>Gammaproteobacteria</taxon>
        <taxon>Alteromonadales</taxon>
        <taxon>Alteromonadaceae</taxon>
        <taxon>Alteromonas/Salinimonas group</taxon>
        <taxon>Alteromonas</taxon>
    </lineage>
</organism>
<dbReference type="SUPFAM" id="SSF56801">
    <property type="entry name" value="Acetyl-CoA synthetase-like"/>
    <property type="match status" value="1"/>
</dbReference>
<name>A0ABV7JQU3_9ALTE</name>
<dbReference type="EMBL" id="JBHRSX010000005">
    <property type="protein sequence ID" value="MFC3200341.1"/>
    <property type="molecule type" value="Genomic_DNA"/>
</dbReference>
<evidence type="ECO:0000313" key="2">
    <source>
        <dbReference type="EMBL" id="MFC3200341.1"/>
    </source>
</evidence>
<feature type="domain" description="Acyl-protein synthetase LuxE" evidence="1">
    <location>
        <begin position="16"/>
        <end position="354"/>
    </location>
</feature>